<gene>
    <name evidence="1" type="ORF">LEP1GSC151_2604</name>
</gene>
<comment type="caution">
    <text evidence="1">The sequence shown here is derived from an EMBL/GenBank/DDBJ whole genome shotgun (WGS) entry which is preliminary data.</text>
</comment>
<reference evidence="1 2" key="1">
    <citation type="submission" date="2013-02" db="EMBL/GenBank/DDBJ databases">
        <authorList>
            <person name="Harkins D.M."/>
            <person name="Durkin A.S."/>
            <person name="Brinkac L.M."/>
            <person name="Haft D.H."/>
            <person name="Selengut J.D."/>
            <person name="Sanka R."/>
            <person name="DePew J."/>
            <person name="Purushe J."/>
            <person name="Tulsiani S.M."/>
            <person name="Graham G.C."/>
            <person name="Burns M.-A."/>
            <person name="Dohnt M.F."/>
            <person name="Smythe L.D."/>
            <person name="McKay D.B."/>
            <person name="Craig S.B."/>
            <person name="Vinetz J.M."/>
            <person name="Sutton G.G."/>
            <person name="Nierman W.C."/>
            <person name="Fouts D.E."/>
        </authorList>
    </citation>
    <scope>NUCLEOTIDE SEQUENCE [LARGE SCALE GENOMIC DNA]</scope>
    <source>
        <strain evidence="1 2">LT2186</strain>
    </source>
</reference>
<accession>M3I6I6</accession>
<evidence type="ECO:0000313" key="2">
    <source>
        <dbReference type="Proteomes" id="UP000011776"/>
    </source>
</evidence>
<name>M3I6I6_LEPIR</name>
<sequence length="76" mass="8921">MKLVFNLLWVGNPAHFWKLGRTCETRTQKPSKKVVPTFLKLLLKPQIRGSYYPYKLSTANFYCKATFLHQVLRNSC</sequence>
<protein>
    <submittedName>
        <fullName evidence="1">Uncharacterized protein</fullName>
    </submittedName>
</protein>
<evidence type="ECO:0000313" key="1">
    <source>
        <dbReference type="EMBL" id="EMG11006.1"/>
    </source>
</evidence>
<proteinExistence type="predicted"/>
<dbReference type="EMBL" id="AFME02000203">
    <property type="protein sequence ID" value="EMG11006.1"/>
    <property type="molecule type" value="Genomic_DNA"/>
</dbReference>
<dbReference type="AlphaFoldDB" id="M3I6I6"/>
<organism evidence="1 2">
    <name type="scientific">Leptospira interrogans serovar Grippotyphosa str. LT2186</name>
    <dbReference type="NCBI Taxonomy" id="1001599"/>
    <lineage>
        <taxon>Bacteria</taxon>
        <taxon>Pseudomonadati</taxon>
        <taxon>Spirochaetota</taxon>
        <taxon>Spirochaetia</taxon>
        <taxon>Leptospirales</taxon>
        <taxon>Leptospiraceae</taxon>
        <taxon>Leptospira</taxon>
    </lineage>
</organism>
<dbReference type="BioCyc" id="LINT1001599:G11K9-2846-MONOMER"/>
<dbReference type="Proteomes" id="UP000011776">
    <property type="component" value="Unassembled WGS sequence"/>
</dbReference>